<keyword evidence="3" id="KW-1185">Reference proteome</keyword>
<reference evidence="2 3" key="1">
    <citation type="journal article" date="2020" name="Microorganisms">
        <title>Osmotic Adaptation and Compatible Solute Biosynthesis of Phototrophic Bacteria as Revealed from Genome Analyses.</title>
        <authorList>
            <person name="Imhoff J.F."/>
            <person name="Rahn T."/>
            <person name="Kunzel S."/>
            <person name="Keller A."/>
            <person name="Neulinger S.C."/>
        </authorList>
    </citation>
    <scope>NUCLEOTIDE SEQUENCE [LARGE SCALE GENOMIC DNA]</scope>
    <source>
        <strain evidence="2 3">DSM 21303</strain>
    </source>
</reference>
<dbReference type="EMBL" id="NRSD01000001">
    <property type="protein sequence ID" value="MBK1643508.1"/>
    <property type="molecule type" value="Genomic_DNA"/>
</dbReference>
<dbReference type="InterPro" id="IPR002645">
    <property type="entry name" value="STAS_dom"/>
</dbReference>
<comment type="caution">
    <text evidence="2">The sequence shown here is derived from an EMBL/GenBank/DDBJ whole genome shotgun (WGS) entry which is preliminary data.</text>
</comment>
<dbReference type="CDD" id="cd07043">
    <property type="entry name" value="STAS_anti-anti-sigma_factors"/>
    <property type="match status" value="1"/>
</dbReference>
<feature type="domain" description="STAS" evidence="1">
    <location>
        <begin position="15"/>
        <end position="104"/>
    </location>
</feature>
<dbReference type="Proteomes" id="UP001138802">
    <property type="component" value="Unassembled WGS sequence"/>
</dbReference>
<accession>A0A9X0WF97</accession>
<protein>
    <submittedName>
        <fullName evidence="2">Sulfate transporter</fullName>
    </submittedName>
</protein>
<evidence type="ECO:0000313" key="2">
    <source>
        <dbReference type="EMBL" id="MBK1643508.1"/>
    </source>
</evidence>
<dbReference type="SUPFAM" id="SSF52091">
    <property type="entry name" value="SpoIIaa-like"/>
    <property type="match status" value="1"/>
</dbReference>
<evidence type="ECO:0000259" key="1">
    <source>
        <dbReference type="PROSITE" id="PS50801"/>
    </source>
</evidence>
<proteinExistence type="predicted"/>
<evidence type="ECO:0000313" key="3">
    <source>
        <dbReference type="Proteomes" id="UP001138802"/>
    </source>
</evidence>
<dbReference type="Gene3D" id="3.30.750.24">
    <property type="entry name" value="STAS domain"/>
    <property type="match status" value="1"/>
</dbReference>
<organism evidence="2 3">
    <name type="scientific">Thiocapsa imhoffii</name>
    <dbReference type="NCBI Taxonomy" id="382777"/>
    <lineage>
        <taxon>Bacteria</taxon>
        <taxon>Pseudomonadati</taxon>
        <taxon>Pseudomonadota</taxon>
        <taxon>Gammaproteobacteria</taxon>
        <taxon>Chromatiales</taxon>
        <taxon>Chromatiaceae</taxon>
        <taxon>Thiocapsa</taxon>
    </lineage>
</organism>
<dbReference type="AlphaFoldDB" id="A0A9X0WF97"/>
<sequence>MTTGARLLELDAGHYRLEGVLDFSTVVPVAVAGQALLQRDVSIHIDLSAVTGANSAGLVLLLEWMDLARARRARLTYSHLPASLARIAGMSNLTDLLPLAPPRA</sequence>
<dbReference type="InterPro" id="IPR058548">
    <property type="entry name" value="MlaB-like_STAS"/>
</dbReference>
<dbReference type="InterPro" id="IPR036513">
    <property type="entry name" value="STAS_dom_sf"/>
</dbReference>
<dbReference type="PROSITE" id="PS50801">
    <property type="entry name" value="STAS"/>
    <property type="match status" value="1"/>
</dbReference>
<gene>
    <name evidence="2" type="ORF">CKO25_02310</name>
</gene>
<name>A0A9X0WF97_9GAMM</name>
<dbReference type="Pfam" id="PF13466">
    <property type="entry name" value="STAS_2"/>
    <property type="match status" value="1"/>
</dbReference>